<dbReference type="InterPro" id="IPR001810">
    <property type="entry name" value="F-box_dom"/>
</dbReference>
<dbReference type="Pfam" id="PF00646">
    <property type="entry name" value="F-box"/>
    <property type="match status" value="1"/>
</dbReference>
<dbReference type="Proteomes" id="UP001180020">
    <property type="component" value="Unassembled WGS sequence"/>
</dbReference>
<dbReference type="SUPFAM" id="SSF81383">
    <property type="entry name" value="F-box domain"/>
    <property type="match status" value="1"/>
</dbReference>
<reference evidence="3" key="2">
    <citation type="submission" date="2023-06" db="EMBL/GenBank/DDBJ databases">
        <authorList>
            <person name="Ma L."/>
            <person name="Liu K.-W."/>
            <person name="Li Z."/>
            <person name="Hsiao Y.-Y."/>
            <person name="Qi Y."/>
            <person name="Fu T."/>
            <person name="Tang G."/>
            <person name="Zhang D."/>
            <person name="Sun W.-H."/>
            <person name="Liu D.-K."/>
            <person name="Li Y."/>
            <person name="Chen G.-Z."/>
            <person name="Liu X.-D."/>
            <person name="Liao X.-Y."/>
            <person name="Jiang Y.-T."/>
            <person name="Yu X."/>
            <person name="Hao Y."/>
            <person name="Huang J."/>
            <person name="Zhao X.-W."/>
            <person name="Ke S."/>
            <person name="Chen Y.-Y."/>
            <person name="Wu W.-L."/>
            <person name="Hsu J.-L."/>
            <person name="Lin Y.-F."/>
            <person name="Huang M.-D."/>
            <person name="Li C.-Y."/>
            <person name="Huang L."/>
            <person name="Wang Z.-W."/>
            <person name="Zhao X."/>
            <person name="Zhong W.-Y."/>
            <person name="Peng D.-H."/>
            <person name="Ahmad S."/>
            <person name="Lan S."/>
            <person name="Zhang J.-S."/>
            <person name="Tsai W.-C."/>
            <person name="Van De Peer Y."/>
            <person name="Liu Z.-J."/>
        </authorList>
    </citation>
    <scope>NUCLEOTIDE SEQUENCE</scope>
    <source>
        <strain evidence="3">CP</strain>
        <tissue evidence="3">Leaves</tissue>
    </source>
</reference>
<sequence length="130" mass="15394">MKLKVVFANSKIAGVFEKEFGVCTINAKKAKNPSSSNHHHHENHLHHHPKQHVWSKLPLPFVKHLLRRLQIPDYIRFSSVCHPWHISKKRAQTLPSQQQLPWFLLPRHVNEPSLSFYNGRLWYKQSSERL</sequence>
<organism evidence="3 4">
    <name type="scientific">Acorus calamus</name>
    <name type="common">Sweet flag</name>
    <dbReference type="NCBI Taxonomy" id="4465"/>
    <lineage>
        <taxon>Eukaryota</taxon>
        <taxon>Viridiplantae</taxon>
        <taxon>Streptophyta</taxon>
        <taxon>Embryophyta</taxon>
        <taxon>Tracheophyta</taxon>
        <taxon>Spermatophyta</taxon>
        <taxon>Magnoliopsida</taxon>
        <taxon>Liliopsida</taxon>
        <taxon>Acoraceae</taxon>
        <taxon>Acorus</taxon>
    </lineage>
</organism>
<proteinExistence type="predicted"/>
<comment type="caution">
    <text evidence="3">The sequence shown here is derived from an EMBL/GenBank/DDBJ whole genome shotgun (WGS) entry which is preliminary data.</text>
</comment>
<evidence type="ECO:0000313" key="4">
    <source>
        <dbReference type="Proteomes" id="UP001180020"/>
    </source>
</evidence>
<feature type="compositionally biased region" description="Basic residues" evidence="1">
    <location>
        <begin position="37"/>
        <end position="49"/>
    </location>
</feature>
<feature type="domain" description="F-box" evidence="2">
    <location>
        <begin position="54"/>
        <end position="85"/>
    </location>
</feature>
<keyword evidence="4" id="KW-1185">Reference proteome</keyword>
<protein>
    <recommendedName>
        <fullName evidence="2">F-box domain-containing protein</fullName>
    </recommendedName>
</protein>
<evidence type="ECO:0000259" key="2">
    <source>
        <dbReference type="Pfam" id="PF00646"/>
    </source>
</evidence>
<reference evidence="3" key="1">
    <citation type="journal article" date="2023" name="Nat. Commun.">
        <title>Diploid and tetraploid genomes of Acorus and the evolution of monocots.</title>
        <authorList>
            <person name="Ma L."/>
            <person name="Liu K.W."/>
            <person name="Li Z."/>
            <person name="Hsiao Y.Y."/>
            <person name="Qi Y."/>
            <person name="Fu T."/>
            <person name="Tang G.D."/>
            <person name="Zhang D."/>
            <person name="Sun W.H."/>
            <person name="Liu D.K."/>
            <person name="Li Y."/>
            <person name="Chen G.Z."/>
            <person name="Liu X.D."/>
            <person name="Liao X.Y."/>
            <person name="Jiang Y.T."/>
            <person name="Yu X."/>
            <person name="Hao Y."/>
            <person name="Huang J."/>
            <person name="Zhao X.W."/>
            <person name="Ke S."/>
            <person name="Chen Y.Y."/>
            <person name="Wu W.L."/>
            <person name="Hsu J.L."/>
            <person name="Lin Y.F."/>
            <person name="Huang M.D."/>
            <person name="Li C.Y."/>
            <person name="Huang L."/>
            <person name="Wang Z.W."/>
            <person name="Zhao X."/>
            <person name="Zhong W.Y."/>
            <person name="Peng D.H."/>
            <person name="Ahmad S."/>
            <person name="Lan S."/>
            <person name="Zhang J.S."/>
            <person name="Tsai W.C."/>
            <person name="Van de Peer Y."/>
            <person name="Liu Z.J."/>
        </authorList>
    </citation>
    <scope>NUCLEOTIDE SEQUENCE</scope>
    <source>
        <strain evidence="3">CP</strain>
    </source>
</reference>
<accession>A0AAV9C5Q8</accession>
<gene>
    <name evidence="3" type="ORF">QJS10_CPB21g00431</name>
</gene>
<dbReference type="InterPro" id="IPR036047">
    <property type="entry name" value="F-box-like_dom_sf"/>
</dbReference>
<dbReference type="AlphaFoldDB" id="A0AAV9C5Q8"/>
<evidence type="ECO:0000313" key="3">
    <source>
        <dbReference type="EMBL" id="KAK1283899.1"/>
    </source>
</evidence>
<name>A0AAV9C5Q8_ACOCL</name>
<evidence type="ECO:0000256" key="1">
    <source>
        <dbReference type="SAM" id="MobiDB-lite"/>
    </source>
</evidence>
<feature type="region of interest" description="Disordered" evidence="1">
    <location>
        <begin position="29"/>
        <end position="49"/>
    </location>
</feature>
<dbReference type="EMBL" id="JAUJYO010000021">
    <property type="protein sequence ID" value="KAK1283899.1"/>
    <property type="molecule type" value="Genomic_DNA"/>
</dbReference>